<dbReference type="GO" id="GO:0003729">
    <property type="term" value="F:mRNA binding"/>
    <property type="evidence" value="ECO:0007669"/>
    <property type="project" value="TreeGrafter"/>
</dbReference>
<dbReference type="Proteomes" id="UP000694380">
    <property type="component" value="Unplaced"/>
</dbReference>
<dbReference type="AlphaFoldDB" id="A0A8C3P993"/>
<dbReference type="InterPro" id="IPR035979">
    <property type="entry name" value="RBD_domain_sf"/>
</dbReference>
<dbReference type="InterPro" id="IPR012677">
    <property type="entry name" value="Nucleotide-bd_a/b_plait_sf"/>
</dbReference>
<keyword evidence="4" id="KW-0539">Nucleus</keyword>
<reference evidence="6" key="1">
    <citation type="submission" date="2025-08" db="UniProtKB">
        <authorList>
            <consortium name="Ensembl"/>
        </authorList>
    </citation>
    <scope>IDENTIFICATION</scope>
</reference>
<evidence type="ECO:0000313" key="6">
    <source>
        <dbReference type="Ensembl" id="ENSCPBP00000025440.1"/>
    </source>
</evidence>
<evidence type="ECO:0000256" key="4">
    <source>
        <dbReference type="ARBA" id="ARBA00023242"/>
    </source>
</evidence>
<evidence type="ECO:0008006" key="8">
    <source>
        <dbReference type="Google" id="ProtNLM"/>
    </source>
</evidence>
<dbReference type="Ensembl" id="ENSCPBT00000029965.1">
    <property type="protein sequence ID" value="ENSCPBP00000025440.1"/>
    <property type="gene ID" value="ENSCPBG00000018087.1"/>
</dbReference>
<evidence type="ECO:0000256" key="1">
    <source>
        <dbReference type="ARBA" id="ARBA00004123"/>
    </source>
</evidence>
<accession>A0A8C3P993</accession>
<evidence type="ECO:0000256" key="5">
    <source>
        <dbReference type="SAM" id="SignalP"/>
    </source>
</evidence>
<dbReference type="SUPFAM" id="SSF54928">
    <property type="entry name" value="RNA-binding domain, RBD"/>
    <property type="match status" value="1"/>
</dbReference>
<sequence length="100" mass="11095">IAFLLLFLPRLQPSLPAQPSRARGSETCRGFGYVTFSLLEDSQRALREVTTFEGHEIKVAVAKKKLRDKKPAKGGLNVIVQLGKKRLVPLLKGAAWQRSP</sequence>
<evidence type="ECO:0000256" key="3">
    <source>
        <dbReference type="ARBA" id="ARBA00022884"/>
    </source>
</evidence>
<evidence type="ECO:0000256" key="2">
    <source>
        <dbReference type="ARBA" id="ARBA00022737"/>
    </source>
</evidence>
<keyword evidence="5" id="KW-0732">Signal</keyword>
<protein>
    <recommendedName>
        <fullName evidence="8">RRM domain-containing protein</fullName>
    </recommendedName>
</protein>
<proteinExistence type="predicted"/>
<reference evidence="6" key="2">
    <citation type="submission" date="2025-09" db="UniProtKB">
        <authorList>
            <consortium name="Ensembl"/>
        </authorList>
    </citation>
    <scope>IDENTIFICATION</scope>
</reference>
<dbReference type="PANTHER" id="PTHR48039:SF5">
    <property type="entry name" value="RNA-BINDING PROTEIN 28"/>
    <property type="match status" value="1"/>
</dbReference>
<dbReference type="Gene3D" id="3.30.70.330">
    <property type="match status" value="1"/>
</dbReference>
<feature type="chain" id="PRO_5034598732" description="RRM domain-containing protein" evidence="5">
    <location>
        <begin position="17"/>
        <end position="100"/>
    </location>
</feature>
<keyword evidence="2" id="KW-0677">Repeat</keyword>
<dbReference type="GO" id="GO:0005730">
    <property type="term" value="C:nucleolus"/>
    <property type="evidence" value="ECO:0007669"/>
    <property type="project" value="TreeGrafter"/>
</dbReference>
<organism evidence="6 7">
    <name type="scientific">Chrysemys picta bellii</name>
    <name type="common">Western painted turtle</name>
    <name type="synonym">Emys bellii</name>
    <dbReference type="NCBI Taxonomy" id="8478"/>
    <lineage>
        <taxon>Eukaryota</taxon>
        <taxon>Metazoa</taxon>
        <taxon>Chordata</taxon>
        <taxon>Craniata</taxon>
        <taxon>Vertebrata</taxon>
        <taxon>Euteleostomi</taxon>
        <taxon>Archelosauria</taxon>
        <taxon>Testudinata</taxon>
        <taxon>Testudines</taxon>
        <taxon>Cryptodira</taxon>
        <taxon>Durocryptodira</taxon>
        <taxon>Testudinoidea</taxon>
        <taxon>Emydidae</taxon>
        <taxon>Chrysemys</taxon>
    </lineage>
</organism>
<evidence type="ECO:0000313" key="7">
    <source>
        <dbReference type="Proteomes" id="UP000694380"/>
    </source>
</evidence>
<keyword evidence="7" id="KW-1185">Reference proteome</keyword>
<keyword evidence="3" id="KW-0694">RNA-binding</keyword>
<name>A0A8C3P993_CHRPI</name>
<feature type="signal peptide" evidence="5">
    <location>
        <begin position="1"/>
        <end position="16"/>
    </location>
</feature>
<dbReference type="PANTHER" id="PTHR48039">
    <property type="entry name" value="RNA-BINDING MOTIF PROTEIN 14B"/>
    <property type="match status" value="1"/>
</dbReference>
<dbReference type="InterPro" id="IPR051945">
    <property type="entry name" value="RRM_MRD1_RNA_proc_ribogen"/>
</dbReference>
<comment type="subcellular location">
    <subcellularLocation>
        <location evidence="1">Nucleus</location>
    </subcellularLocation>
</comment>